<protein>
    <submittedName>
        <fullName evidence="1">Uncharacterized protein</fullName>
    </submittedName>
</protein>
<dbReference type="EMBL" id="PFJK01000125">
    <property type="protein sequence ID" value="PIX77406.1"/>
    <property type="molecule type" value="Genomic_DNA"/>
</dbReference>
<dbReference type="Proteomes" id="UP000229703">
    <property type="component" value="Unassembled WGS sequence"/>
</dbReference>
<dbReference type="Gene3D" id="3.30.360.10">
    <property type="entry name" value="Dihydrodipicolinate Reductase, domain 2"/>
    <property type="match status" value="1"/>
</dbReference>
<gene>
    <name evidence="1" type="ORF">COZ37_02840</name>
</gene>
<organism evidence="1 2">
    <name type="scientific">bacterium (Candidatus Ratteibacteria) CG_4_10_14_3_um_filter_41_18</name>
    <dbReference type="NCBI Taxonomy" id="2014287"/>
    <lineage>
        <taxon>Bacteria</taxon>
        <taxon>Candidatus Ratteibacteria</taxon>
    </lineage>
</organism>
<feature type="non-terminal residue" evidence="1">
    <location>
        <position position="1"/>
    </location>
</feature>
<name>A0A2M7M3Z1_9BACT</name>
<proteinExistence type="predicted"/>
<reference evidence="2" key="1">
    <citation type="submission" date="2017-09" db="EMBL/GenBank/DDBJ databases">
        <title>Depth-based differentiation of microbial function through sediment-hosted aquifers and enrichment of novel symbionts in the deep terrestrial subsurface.</title>
        <authorList>
            <person name="Probst A.J."/>
            <person name="Ladd B."/>
            <person name="Jarett J.K."/>
            <person name="Geller-Mcgrath D.E."/>
            <person name="Sieber C.M.K."/>
            <person name="Emerson J.B."/>
            <person name="Anantharaman K."/>
            <person name="Thomas B.C."/>
            <person name="Malmstrom R."/>
            <person name="Stieglmeier M."/>
            <person name="Klingl A."/>
            <person name="Woyke T."/>
            <person name="Ryan C.M."/>
            <person name="Banfield J.F."/>
        </authorList>
    </citation>
    <scope>NUCLEOTIDE SEQUENCE [LARGE SCALE GENOMIC DNA]</scope>
</reference>
<sequence>SLAVEGRTYDNQDRIPWQEKTIPLDKSKALNLYDNLVAVIYGKEKLRIPLEDVREQIRLINEAKKISGFYQ</sequence>
<accession>A0A2M7M3Z1</accession>
<evidence type="ECO:0000313" key="1">
    <source>
        <dbReference type="EMBL" id="PIX77406.1"/>
    </source>
</evidence>
<evidence type="ECO:0000313" key="2">
    <source>
        <dbReference type="Proteomes" id="UP000229703"/>
    </source>
</evidence>
<comment type="caution">
    <text evidence="1">The sequence shown here is derived from an EMBL/GenBank/DDBJ whole genome shotgun (WGS) entry which is preliminary data.</text>
</comment>
<dbReference type="AlphaFoldDB" id="A0A2M7M3Z1"/>